<dbReference type="Gene3D" id="3.30.40.10">
    <property type="entry name" value="Zinc/RING finger domain, C3HC4 (zinc finger)"/>
    <property type="match status" value="1"/>
</dbReference>
<name>A0A3G4ZNG3_9VIRU</name>
<protein>
    <recommendedName>
        <fullName evidence="5">RING-type domain-containing protein</fullName>
    </recommendedName>
</protein>
<keyword evidence="2 4" id="KW-0863">Zinc-finger</keyword>
<proteinExistence type="predicted"/>
<keyword evidence="3" id="KW-0862">Zinc</keyword>
<sequence length="166" mass="19370">MDFHHVAGRAHMEQPNIDGNNLTNILRSIEYNEEEKFLLHLVNNYELINVLKEIIKDYLVQHKRIALHKLLNIYLAKSIDTCSLKELRLTLKYIKESRLATALSTSFNLFSKNKITNEECCICIDGFTMFSFVATTRCNHNYHKSCINWWLKKHSNCPACMTSLCD</sequence>
<dbReference type="SMART" id="SM00184">
    <property type="entry name" value="RING"/>
    <property type="match status" value="1"/>
</dbReference>
<evidence type="ECO:0000256" key="4">
    <source>
        <dbReference type="PROSITE-ProRule" id="PRU00175"/>
    </source>
</evidence>
<evidence type="ECO:0000313" key="6">
    <source>
        <dbReference type="EMBL" id="AYV76416.1"/>
    </source>
</evidence>
<dbReference type="InterPro" id="IPR001841">
    <property type="entry name" value="Znf_RING"/>
</dbReference>
<dbReference type="GO" id="GO:0008270">
    <property type="term" value="F:zinc ion binding"/>
    <property type="evidence" value="ECO:0007669"/>
    <property type="project" value="UniProtKB-KW"/>
</dbReference>
<dbReference type="InterPro" id="IPR013083">
    <property type="entry name" value="Znf_RING/FYVE/PHD"/>
</dbReference>
<keyword evidence="1" id="KW-0479">Metal-binding</keyword>
<organism evidence="6">
    <name type="scientific">Terrestrivirus sp</name>
    <dbReference type="NCBI Taxonomy" id="2487775"/>
    <lineage>
        <taxon>Viruses</taxon>
        <taxon>Varidnaviria</taxon>
        <taxon>Bamfordvirae</taxon>
        <taxon>Nucleocytoviricota</taxon>
        <taxon>Megaviricetes</taxon>
        <taxon>Imitervirales</taxon>
        <taxon>Mimiviridae</taxon>
        <taxon>Klosneuvirinae</taxon>
    </lineage>
</organism>
<gene>
    <name evidence="6" type="ORF">Terrestrivirus6_42</name>
</gene>
<dbReference type="PROSITE" id="PS50089">
    <property type="entry name" value="ZF_RING_2"/>
    <property type="match status" value="1"/>
</dbReference>
<dbReference type="PANTHER" id="PTHR45798:SF97">
    <property type="entry name" value="ALCOHOL-SENSITIVE RING FINGER PROTEIN 1"/>
    <property type="match status" value="1"/>
</dbReference>
<reference evidence="6" key="1">
    <citation type="submission" date="2018-10" db="EMBL/GenBank/DDBJ databases">
        <title>Hidden diversity of soil giant viruses.</title>
        <authorList>
            <person name="Schulz F."/>
            <person name="Alteio L."/>
            <person name="Goudeau D."/>
            <person name="Ryan E.M."/>
            <person name="Malmstrom R.R."/>
            <person name="Blanchard J."/>
            <person name="Woyke T."/>
        </authorList>
    </citation>
    <scope>NUCLEOTIDE SEQUENCE</scope>
    <source>
        <strain evidence="6">TEV1</strain>
    </source>
</reference>
<dbReference type="PANTHER" id="PTHR45798">
    <property type="entry name" value="RING-H2 FINGER PROTEIN ATL61-RELATED-RELATED"/>
    <property type="match status" value="1"/>
</dbReference>
<dbReference type="Pfam" id="PF13639">
    <property type="entry name" value="zf-RING_2"/>
    <property type="match status" value="1"/>
</dbReference>
<dbReference type="SUPFAM" id="SSF57850">
    <property type="entry name" value="RING/U-box"/>
    <property type="match status" value="1"/>
</dbReference>
<feature type="domain" description="RING-type" evidence="5">
    <location>
        <begin position="120"/>
        <end position="160"/>
    </location>
</feature>
<evidence type="ECO:0000256" key="2">
    <source>
        <dbReference type="ARBA" id="ARBA00022771"/>
    </source>
</evidence>
<evidence type="ECO:0000259" key="5">
    <source>
        <dbReference type="PROSITE" id="PS50089"/>
    </source>
</evidence>
<accession>A0A3G4ZNG3</accession>
<dbReference type="InterPro" id="IPR052788">
    <property type="entry name" value="RING-type_E3_ligase_ATL"/>
</dbReference>
<evidence type="ECO:0000256" key="1">
    <source>
        <dbReference type="ARBA" id="ARBA00022723"/>
    </source>
</evidence>
<evidence type="ECO:0000256" key="3">
    <source>
        <dbReference type="ARBA" id="ARBA00022833"/>
    </source>
</evidence>
<dbReference type="EMBL" id="MK071984">
    <property type="protein sequence ID" value="AYV76416.1"/>
    <property type="molecule type" value="Genomic_DNA"/>
</dbReference>